<dbReference type="GeneID" id="9480410"/>
<keyword evidence="1" id="KW-0732">Signal</keyword>
<name>D0N8C5_PHYIT</name>
<accession>D0N8C5</accession>
<dbReference type="HOGENOM" id="CLU_1690204_0_0_1"/>
<feature type="signal peptide" evidence="1">
    <location>
        <begin position="1"/>
        <end position="21"/>
    </location>
</feature>
<dbReference type="VEuPathDB" id="FungiDB:PITG_07414"/>
<dbReference type="Proteomes" id="UP000006643">
    <property type="component" value="Unassembled WGS sequence"/>
</dbReference>
<evidence type="ECO:0000313" key="3">
    <source>
        <dbReference type="Proteomes" id="UP000006643"/>
    </source>
</evidence>
<dbReference type="RefSeq" id="XP_002904441.1">
    <property type="nucleotide sequence ID" value="XM_002904395.1"/>
</dbReference>
<sequence>MARRLCVLLGATITLVNIAAALSLAASVALNDKNIDTNRRSLRVAQRDEARTVASVETVTALVKSKSLINDLADTLPSKLAELEKKYPIVIPGVSEAFIKARLKYAYWYGVPPTKIFKFLGLRGHSEARLHDHPFFKFYQEYARKWGKSQEYLSIAW</sequence>
<dbReference type="eggNOG" id="ENOG502RGHN">
    <property type="taxonomic scope" value="Eukaryota"/>
</dbReference>
<dbReference type="EMBL" id="DS028128">
    <property type="protein sequence ID" value="EEY53810.1"/>
    <property type="molecule type" value="Genomic_DNA"/>
</dbReference>
<keyword evidence="3" id="KW-1185">Reference proteome</keyword>
<dbReference type="AlphaFoldDB" id="D0N8C5"/>
<feature type="chain" id="PRO_5003013077" evidence="1">
    <location>
        <begin position="22"/>
        <end position="157"/>
    </location>
</feature>
<reference evidence="3" key="1">
    <citation type="journal article" date="2009" name="Nature">
        <title>Genome sequence and analysis of the Irish potato famine pathogen Phytophthora infestans.</title>
        <authorList>
            <consortium name="The Broad Institute Genome Sequencing Platform"/>
            <person name="Haas B.J."/>
            <person name="Kamoun S."/>
            <person name="Zody M.C."/>
            <person name="Jiang R.H."/>
            <person name="Handsaker R.E."/>
            <person name="Cano L.M."/>
            <person name="Grabherr M."/>
            <person name="Kodira C.D."/>
            <person name="Raffaele S."/>
            <person name="Torto-Alalibo T."/>
            <person name="Bozkurt T.O."/>
            <person name="Ah-Fong A.M."/>
            <person name="Alvarado L."/>
            <person name="Anderson V.L."/>
            <person name="Armstrong M.R."/>
            <person name="Avrova A."/>
            <person name="Baxter L."/>
            <person name="Beynon J."/>
            <person name="Boevink P.C."/>
            <person name="Bollmann S.R."/>
            <person name="Bos J.I."/>
            <person name="Bulone V."/>
            <person name="Cai G."/>
            <person name="Cakir C."/>
            <person name="Carrington J.C."/>
            <person name="Chawner M."/>
            <person name="Conti L."/>
            <person name="Costanzo S."/>
            <person name="Ewan R."/>
            <person name="Fahlgren N."/>
            <person name="Fischbach M.A."/>
            <person name="Fugelstad J."/>
            <person name="Gilroy E.M."/>
            <person name="Gnerre S."/>
            <person name="Green P.J."/>
            <person name="Grenville-Briggs L.J."/>
            <person name="Griffith J."/>
            <person name="Grunwald N.J."/>
            <person name="Horn K."/>
            <person name="Horner N.R."/>
            <person name="Hu C.H."/>
            <person name="Huitema E."/>
            <person name="Jeong D.H."/>
            <person name="Jones A.M."/>
            <person name="Jones J.D."/>
            <person name="Jones R.W."/>
            <person name="Karlsson E.K."/>
            <person name="Kunjeti S.G."/>
            <person name="Lamour K."/>
            <person name="Liu Z."/>
            <person name="Ma L."/>
            <person name="Maclean D."/>
            <person name="Chibucos M.C."/>
            <person name="McDonald H."/>
            <person name="McWalters J."/>
            <person name="Meijer H.J."/>
            <person name="Morgan W."/>
            <person name="Morris P.F."/>
            <person name="Munro C.A."/>
            <person name="O'Neill K."/>
            <person name="Ospina-Giraldo M."/>
            <person name="Pinzon A."/>
            <person name="Pritchard L."/>
            <person name="Ramsahoye B."/>
            <person name="Ren Q."/>
            <person name="Restrepo S."/>
            <person name="Roy S."/>
            <person name="Sadanandom A."/>
            <person name="Savidor A."/>
            <person name="Schornack S."/>
            <person name="Schwartz D.C."/>
            <person name="Schumann U.D."/>
            <person name="Schwessinger B."/>
            <person name="Seyer L."/>
            <person name="Sharpe T."/>
            <person name="Silvar C."/>
            <person name="Song J."/>
            <person name="Studholme D.J."/>
            <person name="Sykes S."/>
            <person name="Thines M."/>
            <person name="van de Vondervoort P.J."/>
            <person name="Phuntumart V."/>
            <person name="Wawra S."/>
            <person name="Weide R."/>
            <person name="Win J."/>
            <person name="Young C."/>
            <person name="Zhou S."/>
            <person name="Fry W."/>
            <person name="Meyers B.C."/>
            <person name="van West P."/>
            <person name="Ristaino J."/>
            <person name="Govers F."/>
            <person name="Birch P.R."/>
            <person name="Whisson S.C."/>
            <person name="Judelson H.S."/>
            <person name="Nusbaum C."/>
        </authorList>
    </citation>
    <scope>NUCLEOTIDE SEQUENCE [LARGE SCALE GENOMIC DNA]</scope>
    <source>
        <strain evidence="3">T30-4</strain>
    </source>
</reference>
<evidence type="ECO:0000313" key="2">
    <source>
        <dbReference type="EMBL" id="EEY53810.1"/>
    </source>
</evidence>
<proteinExistence type="predicted"/>
<dbReference type="KEGG" id="pif:PITG_07414"/>
<dbReference type="OrthoDB" id="126295at2759"/>
<organism evidence="2 3">
    <name type="scientific">Phytophthora infestans (strain T30-4)</name>
    <name type="common">Potato late blight agent</name>
    <dbReference type="NCBI Taxonomy" id="403677"/>
    <lineage>
        <taxon>Eukaryota</taxon>
        <taxon>Sar</taxon>
        <taxon>Stramenopiles</taxon>
        <taxon>Oomycota</taxon>
        <taxon>Peronosporomycetes</taxon>
        <taxon>Peronosporales</taxon>
        <taxon>Peronosporaceae</taxon>
        <taxon>Phytophthora</taxon>
    </lineage>
</organism>
<dbReference type="InParanoid" id="D0N8C5"/>
<protein>
    <submittedName>
        <fullName evidence="2">Secreted RxLR effector peptide protein, putative</fullName>
    </submittedName>
</protein>
<dbReference type="OMA" id="YQEYARK"/>
<gene>
    <name evidence="2" type="ORF">PITG_07414</name>
</gene>
<evidence type="ECO:0000256" key="1">
    <source>
        <dbReference type="SAM" id="SignalP"/>
    </source>
</evidence>